<feature type="compositionally biased region" description="Polar residues" evidence="1">
    <location>
        <begin position="110"/>
        <end position="120"/>
    </location>
</feature>
<sequence length="304" mass="32898">MSDPGAAQGHLVQAEAPRTATKSVVDDDLIDYDSDDLLVIDPNPAPTAKPSEAQAQDDGKDIADAALDESYKLESMGGAGEAHSPSFDIDVENNESDQQHLQENVDHNGEQSGNAAQTSAADDGSYHEIDYEHDDFDYEAVPGGTNPTEDPADATASMPQQQEDKGSRKKYEIDWEDDECQEEAGADVNDQPRSPHDWENDTEVKVPDPEEAAAAVGSPQGLAVQTEEIPDILVRYKGEDYPFFSEGGDGFSSNKDILYQSMRGVLGELRTELANEIGPDEDLVFQVDKLGLEFSEAGKPVHVA</sequence>
<dbReference type="AlphaFoldDB" id="A0A2C5YML5"/>
<comment type="caution">
    <text evidence="2">The sequence shown here is derived from an EMBL/GenBank/DDBJ whole genome shotgun (WGS) entry which is preliminary data.</text>
</comment>
<name>A0A2C5YML5_9HYPO</name>
<evidence type="ECO:0000313" key="2">
    <source>
        <dbReference type="EMBL" id="PHH70017.1"/>
    </source>
</evidence>
<feature type="compositionally biased region" description="Acidic residues" evidence="1">
    <location>
        <begin position="174"/>
        <end position="185"/>
    </location>
</feature>
<feature type="compositionally biased region" description="Acidic residues" evidence="1">
    <location>
        <begin position="26"/>
        <end position="38"/>
    </location>
</feature>
<organism evidence="2 3">
    <name type="scientific">Ophiocordyceps camponoti-rufipedis</name>
    <dbReference type="NCBI Taxonomy" id="2004952"/>
    <lineage>
        <taxon>Eukaryota</taxon>
        <taxon>Fungi</taxon>
        <taxon>Dikarya</taxon>
        <taxon>Ascomycota</taxon>
        <taxon>Pezizomycotina</taxon>
        <taxon>Sordariomycetes</taxon>
        <taxon>Hypocreomycetidae</taxon>
        <taxon>Hypocreales</taxon>
        <taxon>Ophiocordycipitaceae</taxon>
        <taxon>Ophiocordyceps</taxon>
    </lineage>
</organism>
<feature type="compositionally biased region" description="Basic and acidic residues" evidence="1">
    <location>
        <begin position="162"/>
        <end position="173"/>
    </location>
</feature>
<protein>
    <submittedName>
        <fullName evidence="2">Uncharacterized protein</fullName>
    </submittedName>
</protein>
<dbReference type="OrthoDB" id="5339076at2759"/>
<gene>
    <name evidence="2" type="ORF">CDD80_6291</name>
</gene>
<feature type="region of interest" description="Disordered" evidence="1">
    <location>
        <begin position="1"/>
        <end position="204"/>
    </location>
</feature>
<dbReference type="EMBL" id="NJES01000679">
    <property type="protein sequence ID" value="PHH70017.1"/>
    <property type="molecule type" value="Genomic_DNA"/>
</dbReference>
<feature type="compositionally biased region" description="Basic and acidic residues" evidence="1">
    <location>
        <begin position="193"/>
        <end position="204"/>
    </location>
</feature>
<accession>A0A2C5YML5</accession>
<reference evidence="2 3" key="1">
    <citation type="submission" date="2017-06" db="EMBL/GenBank/DDBJ databases">
        <title>Ant-infecting Ophiocordyceps genomes reveal a high diversity of potential behavioral manipulation genes and a possible major role for enterotoxins.</title>
        <authorList>
            <person name="De Bekker C."/>
            <person name="Evans H.C."/>
            <person name="Brachmann A."/>
            <person name="Hughes D.P."/>
        </authorList>
    </citation>
    <scope>NUCLEOTIDE SEQUENCE [LARGE SCALE GENOMIC DNA]</scope>
    <source>
        <strain evidence="2 3">Map16</strain>
    </source>
</reference>
<keyword evidence="3" id="KW-1185">Reference proteome</keyword>
<evidence type="ECO:0000313" key="3">
    <source>
        <dbReference type="Proteomes" id="UP000226431"/>
    </source>
</evidence>
<proteinExistence type="predicted"/>
<evidence type="ECO:0000256" key="1">
    <source>
        <dbReference type="SAM" id="MobiDB-lite"/>
    </source>
</evidence>
<dbReference type="STRING" id="2004952.A0A2C5YML5"/>
<feature type="compositionally biased region" description="Basic and acidic residues" evidence="1">
    <location>
        <begin position="97"/>
        <end position="109"/>
    </location>
</feature>
<dbReference type="Proteomes" id="UP000226431">
    <property type="component" value="Unassembled WGS sequence"/>
</dbReference>